<evidence type="ECO:0008006" key="9">
    <source>
        <dbReference type="Google" id="ProtNLM"/>
    </source>
</evidence>
<feature type="region of interest" description="Disordered" evidence="1">
    <location>
        <begin position="1022"/>
        <end position="1046"/>
    </location>
</feature>
<organism evidence="7 8">
    <name type="scientific">Polyrhizophydium stewartii</name>
    <dbReference type="NCBI Taxonomy" id="2732419"/>
    <lineage>
        <taxon>Eukaryota</taxon>
        <taxon>Fungi</taxon>
        <taxon>Fungi incertae sedis</taxon>
        <taxon>Chytridiomycota</taxon>
        <taxon>Chytridiomycota incertae sedis</taxon>
        <taxon>Chytridiomycetes</taxon>
        <taxon>Rhizophydiales</taxon>
        <taxon>Rhizophydiales incertae sedis</taxon>
        <taxon>Polyrhizophydium</taxon>
    </lineage>
</organism>
<dbReference type="InterPro" id="IPR058765">
    <property type="entry name" value="NPHP4_C2-like"/>
</dbReference>
<feature type="compositionally biased region" description="Basic and acidic residues" evidence="1">
    <location>
        <begin position="75"/>
        <end position="84"/>
    </location>
</feature>
<dbReference type="Pfam" id="PF26189">
    <property type="entry name" value="Ig_NPHP4_2nd"/>
    <property type="match status" value="1"/>
</dbReference>
<evidence type="ECO:0000259" key="2">
    <source>
        <dbReference type="Pfam" id="PF26015"/>
    </source>
</evidence>
<accession>A0ABR4NEU3</accession>
<feature type="region of interest" description="Disordered" evidence="1">
    <location>
        <begin position="738"/>
        <end position="758"/>
    </location>
</feature>
<evidence type="ECO:0000259" key="6">
    <source>
        <dbReference type="Pfam" id="PF26190"/>
    </source>
</evidence>
<protein>
    <recommendedName>
        <fullName evidence="9">Nephrocystin-4</fullName>
    </recommendedName>
</protein>
<dbReference type="InterPro" id="IPR058688">
    <property type="entry name" value="Ig_NPHP4_2nd"/>
</dbReference>
<feature type="domain" description="NPHP4 Ig-like" evidence="4">
    <location>
        <begin position="1514"/>
        <end position="1604"/>
    </location>
</feature>
<dbReference type="PANTHER" id="PTHR31043">
    <property type="entry name" value="NEPHROCYSTIN-4"/>
    <property type="match status" value="1"/>
</dbReference>
<dbReference type="Pfam" id="PF26015">
    <property type="entry name" value="Ig_NPH4_3rd"/>
    <property type="match status" value="1"/>
</dbReference>
<dbReference type="Proteomes" id="UP001527925">
    <property type="component" value="Unassembled WGS sequence"/>
</dbReference>
<sequence length="1606" mass="176489">MSIFFHSNIRSPHLAVVVEFALLVRRDALASLPHLGAGHDPDELIPLSVGWTMFFPFNPKKNGFDPARIWRDDSNDAAAARDSRSATSSPARSSRAVPPGRAPSAPRHAAGRSQDADSDSSSSHQSDQDSDDIGDQQTKLRVAPVFAGSPRALLFLHAHHIAAPSGYPGLSPLGGSAVTFRLLARPDLASVCHLWPENSFVGSGDSVPGIDAISLRTIRPHPVELGRLSRIAIAVYPSIEKYEFWLLDRIAKVHFENHPGSLTPDNLGNLPHPVILERRLHVGFHNTRTFLGQPTIVTLKPRSRSDPDEGRLVFKGTVELDNYVPYDPAMVALVAVMEYKVVLTVNVPVVRKRSGLAGLIDRLASSDSRPPEPTNPTDELEKFVVTGWGAWCPHPDLHASEQTLLLETDSGPNPFGAAIYSPKFVKYFGGRTSRDLDRRASASDDRDSQIDERNRWPLALSFVFNEPERTGAGSAQSPAPPIQGMNCTCPWWPSSLKLTSALAETAPPPARLPEPEPPVVSSPEPKPEPTPIPSPEPKVEPVVEPPAPVPEPPKPQRLPEPIPARSEPQEAPNNDDEDKEEDLQAVPQIISPQAEDFSPFPLPQQSSLRPQLSRVEKARLHGAGFEMLLDDDGKIPAHITASSIKPDAGSLEAAIEAEMRDLRSSQISVLLQGLSFSADVFAHFGNRFPQTVYFSFQFFTFPHTTTERVMVYTGPLPPKPVTAAAAAAAAAATAAAATSAASSPHHPRSSSVPAHSRQWSHISHTSHRSLQYAAFPAGHDHRAGTDAEHAWPGILYRLDKDGYPAYEQGPGLSLSFTVEARDEPLSHTHRSGPAAFPVYLARNSLFIDVWDGDTMLHLGSGCIDLRPCMRQGQAGVYFEDDVDIVWSEPADDASSERGRHRTGSAYSTRAHSGMHASASEMRAQGASAASGRPQMLKTATLHARVTHIGRRQKQQQQQPHAAHLGYAANLARIETREAVVVHDYHRKIKHREHTFHESKRLPEIDHELERVLAQTHAERATAVRAAPHKDAEGYTTSQASQAKTRDQRLIEHADAIIRKLDMTAGLSWPQSHASDVAPALPERFMYKVSREERERDLKTIDVFRERRRHDKTVEILRREITTKHTIHPTFGQASFFEFVFSNPYSADATFRIVWQDQELRLVVDPNEWLFHRRVHGLPPKVEKHLVRIASQGVAELFVERGESVAVPFVFQSFAGGLGGHGHEGVAEHAGAHGGKAAAGGSPASGETGIYPRTVSVAFLNTRDQPAAMLALSIRPRPYFVDRVIRLFRSEDELVRKIIRCPAGTGLPVPIATTTQPSSSSAAATPTAPGPGPFYDMANQGQIYVRSNMADAVCALASSRTDASTREITFKYRVGAAPGTHVVYILFYTDPFHTTLSEVWRVFVHSLFRFDMNCVFGQTTPASLVLRGSSMSRPVMCFTNLPQEIMASGWAWLLRVGASGPFMLTANALNEVVLLVRPSDTRTKEAVMNIVDVETGVLVSSWLVVTHCSLPDVTKTFELVLPRGKMSSKRVSYTNPFFHRKILYLRTDSPHLLQFKESALDLEPGASQYIGMRFPPSGVSGTAEILVFLNDESDRIEECLLLKVRFE</sequence>
<feature type="region of interest" description="Disordered" evidence="1">
    <location>
        <begin position="502"/>
        <end position="583"/>
    </location>
</feature>
<dbReference type="InterPro" id="IPR058685">
    <property type="entry name" value="Ig_NPHP4_4th"/>
</dbReference>
<proteinExistence type="predicted"/>
<feature type="domain" description="NPHP4 C2-like" evidence="3">
    <location>
        <begin position="783"/>
        <end position="900"/>
    </location>
</feature>
<reference evidence="7 8" key="1">
    <citation type="submission" date="2023-09" db="EMBL/GenBank/DDBJ databases">
        <title>Pangenome analysis of Batrachochytrium dendrobatidis and related Chytrids.</title>
        <authorList>
            <person name="Yacoub M.N."/>
            <person name="Stajich J.E."/>
            <person name="James T.Y."/>
        </authorList>
    </citation>
    <scope>NUCLEOTIDE SEQUENCE [LARGE SCALE GENOMIC DNA]</scope>
    <source>
        <strain evidence="7 8">JEL0888</strain>
    </source>
</reference>
<dbReference type="Pfam" id="PF26186">
    <property type="entry name" value="NPHP4_C2_3rd"/>
    <property type="match status" value="2"/>
</dbReference>
<feature type="domain" description="NPHP4 Ig-like" evidence="2">
    <location>
        <begin position="1416"/>
        <end position="1508"/>
    </location>
</feature>
<evidence type="ECO:0000313" key="7">
    <source>
        <dbReference type="EMBL" id="KAL2917974.1"/>
    </source>
</evidence>
<dbReference type="PANTHER" id="PTHR31043:SF3">
    <property type="entry name" value="NEPHROCYSTIN-4"/>
    <property type="match status" value="1"/>
</dbReference>
<feature type="compositionally biased region" description="Pro residues" evidence="1">
    <location>
        <begin position="506"/>
        <end position="520"/>
    </location>
</feature>
<comment type="caution">
    <text evidence="7">The sequence shown here is derived from an EMBL/GenBank/DDBJ whole genome shotgun (WGS) entry which is preliminary data.</text>
</comment>
<feature type="compositionally biased region" description="Pro residues" evidence="1">
    <location>
        <begin position="543"/>
        <end position="562"/>
    </location>
</feature>
<feature type="compositionally biased region" description="Low complexity" evidence="1">
    <location>
        <begin position="85"/>
        <end position="107"/>
    </location>
</feature>
<feature type="domain" description="NPHP4 C2-like" evidence="3">
    <location>
        <begin position="618"/>
        <end position="711"/>
    </location>
</feature>
<dbReference type="InterPro" id="IPR058686">
    <property type="entry name" value="Ig_NPHP4_3rd"/>
</dbReference>
<evidence type="ECO:0000313" key="8">
    <source>
        <dbReference type="Proteomes" id="UP001527925"/>
    </source>
</evidence>
<evidence type="ECO:0000259" key="4">
    <source>
        <dbReference type="Pfam" id="PF26187"/>
    </source>
</evidence>
<evidence type="ECO:0000259" key="3">
    <source>
        <dbReference type="Pfam" id="PF26186"/>
    </source>
</evidence>
<feature type="compositionally biased region" description="Acidic residues" evidence="1">
    <location>
        <begin position="573"/>
        <end position="583"/>
    </location>
</feature>
<dbReference type="InterPro" id="IPR058687">
    <property type="entry name" value="Ig_NPHP4_1st"/>
</dbReference>
<name>A0ABR4NEU3_9FUNG</name>
<dbReference type="Pfam" id="PF26187">
    <property type="entry name" value="Ig_NPHP4_4th"/>
    <property type="match status" value="1"/>
</dbReference>
<dbReference type="EMBL" id="JADGIZ020000008">
    <property type="protein sequence ID" value="KAL2917974.1"/>
    <property type="molecule type" value="Genomic_DNA"/>
</dbReference>
<evidence type="ECO:0000256" key="1">
    <source>
        <dbReference type="SAM" id="MobiDB-lite"/>
    </source>
</evidence>
<feature type="domain" description="NPHP4 Ig-like" evidence="6">
    <location>
        <begin position="1122"/>
        <end position="1277"/>
    </location>
</feature>
<feature type="region of interest" description="Disordered" evidence="1">
    <location>
        <begin position="75"/>
        <end position="135"/>
    </location>
</feature>
<dbReference type="InterPro" id="IPR029775">
    <property type="entry name" value="NPHP4"/>
</dbReference>
<keyword evidence="8" id="KW-1185">Reference proteome</keyword>
<feature type="compositionally biased region" description="Basic and acidic residues" evidence="1">
    <location>
        <begin position="1022"/>
        <end position="1032"/>
    </location>
</feature>
<feature type="region of interest" description="Disordered" evidence="1">
    <location>
        <begin position="889"/>
        <end position="917"/>
    </location>
</feature>
<evidence type="ECO:0000259" key="5">
    <source>
        <dbReference type="Pfam" id="PF26189"/>
    </source>
</evidence>
<feature type="compositionally biased region" description="Polar residues" evidence="1">
    <location>
        <begin position="749"/>
        <end position="758"/>
    </location>
</feature>
<dbReference type="Pfam" id="PF26190">
    <property type="entry name" value="Ig_NPHP4_1st"/>
    <property type="match status" value="1"/>
</dbReference>
<gene>
    <name evidence="7" type="ORF">HK105_202388</name>
</gene>
<feature type="domain" description="NPHP4 Ig-like" evidence="5">
    <location>
        <begin position="1335"/>
        <end position="1404"/>
    </location>
</feature>